<reference evidence="1" key="1">
    <citation type="journal article" date="2000" name="Gulf Mex. Sci.">
        <title>Biogeographic and phylogenetic investigation of the pan-pacific genus Sargassum (Fucales, Phaeophyceae) with respect to the Gulf of Mexico species.</title>
        <authorList>
            <person name="Phillips N."/>
            <person name="Fredericq S."/>
        </authorList>
    </citation>
    <scope>NUCLEOTIDE SEQUENCE</scope>
</reference>
<protein>
    <submittedName>
        <fullName evidence="1">Ribulose-1,5-bisphosphate carboxylase large subunit</fullName>
    </submittedName>
</protein>
<accession>Q9BC70</accession>
<geneLocation type="plastid" evidence="1"/>
<dbReference type="EMBL" id="AF301225">
    <property type="protein sequence ID" value="AAK01554.1"/>
    <property type="molecule type" value="Genomic_DNA"/>
</dbReference>
<sequence length="53" mass="6293">CGPLKAALDLWKDITFEYTQQIHLILLKLQLKVLKPILFYSLIFTIKKQIDEF</sequence>
<evidence type="ECO:0000313" key="1">
    <source>
        <dbReference type="EMBL" id="AAK01554.1"/>
    </source>
</evidence>
<dbReference type="AlphaFoldDB" id="Q9BC70"/>
<gene>
    <name evidence="1" type="primary">rbcL</name>
</gene>
<organism evidence="1">
    <name type="scientific">Sargassum polyceratium</name>
    <dbReference type="NCBI Taxonomy" id="143167"/>
    <lineage>
        <taxon>Eukaryota</taxon>
        <taxon>Sar</taxon>
        <taxon>Stramenopiles</taxon>
        <taxon>Ochrophyta</taxon>
        <taxon>PX clade</taxon>
        <taxon>Phaeophyceae</taxon>
        <taxon>Fucales</taxon>
        <taxon>Sargassaceae</taxon>
        <taxon>Sargassum</taxon>
    </lineage>
</organism>
<proteinExistence type="predicted"/>
<name>Q9BC70_9PHAE</name>
<feature type="non-terminal residue" evidence="1">
    <location>
        <position position="1"/>
    </location>
</feature>